<dbReference type="EMBL" id="QXGC01000370">
    <property type="protein sequence ID" value="KAE9239096.1"/>
    <property type="molecule type" value="Genomic_DNA"/>
</dbReference>
<dbReference type="AlphaFoldDB" id="A0A6A3FB33"/>
<dbReference type="CDD" id="cd02440">
    <property type="entry name" value="AdoMet_MTases"/>
    <property type="match status" value="1"/>
</dbReference>
<feature type="domain" description="Methyltransferase" evidence="1">
    <location>
        <begin position="88"/>
        <end position="179"/>
    </location>
</feature>
<comment type="caution">
    <text evidence="2">The sequence shown here is derived from an EMBL/GenBank/DDBJ whole genome shotgun (WGS) entry which is preliminary data.</text>
</comment>
<evidence type="ECO:0000313" key="15">
    <source>
        <dbReference type="Proteomes" id="UP000440732"/>
    </source>
</evidence>
<dbReference type="Proteomes" id="UP000486351">
    <property type="component" value="Unassembled WGS sequence"/>
</dbReference>
<dbReference type="Proteomes" id="UP000433483">
    <property type="component" value="Unassembled WGS sequence"/>
</dbReference>
<dbReference type="SUPFAM" id="SSF53335">
    <property type="entry name" value="S-adenosyl-L-methionine-dependent methyltransferases"/>
    <property type="match status" value="1"/>
</dbReference>
<reference evidence="11 12" key="1">
    <citation type="submission" date="2018-08" db="EMBL/GenBank/DDBJ databases">
        <title>Genomic investigation of the strawberry pathogen Phytophthora fragariae indicates pathogenicity is determined by transcriptional variation in three key races.</title>
        <authorList>
            <person name="Adams T.M."/>
            <person name="Armitage A.D."/>
            <person name="Sobczyk M.K."/>
            <person name="Bates H.J."/>
            <person name="Dunwell J.M."/>
            <person name="Nellist C.F."/>
            <person name="Harrison R.J."/>
        </authorList>
    </citation>
    <scope>NUCLEOTIDE SEQUENCE [LARGE SCALE GENOMIC DNA]</scope>
    <source>
        <strain evidence="9 13">A4</strain>
        <strain evidence="8 14">BC-1</strain>
        <strain evidence="7 18">BC-23</strain>
        <strain evidence="6 12">NOV-27</strain>
        <strain evidence="5 15">NOV-5</strain>
        <strain evidence="4 16">NOV-71</strain>
        <strain evidence="10 19">NOV-77</strain>
        <strain evidence="2 11">NOV-9</strain>
        <strain evidence="3 17">SCRP245</strain>
    </source>
</reference>
<dbReference type="Proteomes" id="UP000440367">
    <property type="component" value="Unassembled WGS sequence"/>
</dbReference>
<evidence type="ECO:0000313" key="12">
    <source>
        <dbReference type="Proteomes" id="UP000433483"/>
    </source>
</evidence>
<evidence type="ECO:0000313" key="5">
    <source>
        <dbReference type="EMBL" id="KAE9146824.1"/>
    </source>
</evidence>
<dbReference type="OrthoDB" id="416496at2759"/>
<organism evidence="2 11">
    <name type="scientific">Phytophthora fragariae</name>
    <dbReference type="NCBI Taxonomy" id="53985"/>
    <lineage>
        <taxon>Eukaryota</taxon>
        <taxon>Sar</taxon>
        <taxon>Stramenopiles</taxon>
        <taxon>Oomycota</taxon>
        <taxon>Peronosporomycetes</taxon>
        <taxon>Peronosporales</taxon>
        <taxon>Peronosporaceae</taxon>
        <taxon>Phytophthora</taxon>
    </lineage>
</organism>
<dbReference type="Pfam" id="PF13649">
    <property type="entry name" value="Methyltransf_25"/>
    <property type="match status" value="1"/>
</dbReference>
<dbReference type="EMBL" id="QXFW01000378">
    <property type="protein sequence ID" value="KAE9014201.1"/>
    <property type="molecule type" value="Genomic_DNA"/>
</dbReference>
<evidence type="ECO:0000313" key="7">
    <source>
        <dbReference type="EMBL" id="KAE9239096.1"/>
    </source>
</evidence>
<evidence type="ECO:0000313" key="16">
    <source>
        <dbReference type="Proteomes" id="UP000441208"/>
    </source>
</evidence>
<dbReference type="EMBL" id="QXFY01000399">
    <property type="protein sequence ID" value="KAE9345501.1"/>
    <property type="molecule type" value="Genomic_DNA"/>
</dbReference>
<dbReference type="EMBL" id="QXGF01000275">
    <property type="protein sequence ID" value="KAE8943025.1"/>
    <property type="molecule type" value="Genomic_DNA"/>
</dbReference>
<dbReference type="EMBL" id="QXGD01000156">
    <property type="protein sequence ID" value="KAE9250173.1"/>
    <property type="molecule type" value="Genomic_DNA"/>
</dbReference>
<dbReference type="InterPro" id="IPR029063">
    <property type="entry name" value="SAM-dependent_MTases_sf"/>
</dbReference>
<dbReference type="EMBL" id="QXGB01000389">
    <property type="protein sequence ID" value="KAE9216857.1"/>
    <property type="molecule type" value="Genomic_DNA"/>
</dbReference>
<evidence type="ECO:0000313" key="19">
    <source>
        <dbReference type="Proteomes" id="UP000486351"/>
    </source>
</evidence>
<keyword evidence="12" id="KW-1185">Reference proteome</keyword>
<dbReference type="Proteomes" id="UP000460718">
    <property type="component" value="Unassembled WGS sequence"/>
</dbReference>
<evidence type="ECO:0000313" key="14">
    <source>
        <dbReference type="Proteomes" id="UP000440367"/>
    </source>
</evidence>
<dbReference type="Proteomes" id="UP000437068">
    <property type="component" value="Unassembled WGS sequence"/>
</dbReference>
<evidence type="ECO:0000313" key="10">
    <source>
        <dbReference type="EMBL" id="KAE9345501.1"/>
    </source>
</evidence>
<dbReference type="GO" id="GO:0008168">
    <property type="term" value="F:methyltransferase activity"/>
    <property type="evidence" value="ECO:0007669"/>
    <property type="project" value="TreeGrafter"/>
</dbReference>
<dbReference type="PANTHER" id="PTHR42912">
    <property type="entry name" value="METHYLTRANSFERASE"/>
    <property type="match status" value="1"/>
</dbReference>
<name>A0A6A3FB33_9STRA</name>
<gene>
    <name evidence="9" type="ORF">PF001_g8416</name>
    <name evidence="8" type="ORF">PF002_g4935</name>
    <name evidence="7" type="ORF">PF004_g8116</name>
    <name evidence="6" type="ORF">PF005_g8883</name>
    <name evidence="5" type="ORF">PF006_g8444</name>
    <name evidence="4" type="ORF">PF007_g6294</name>
    <name evidence="10" type="ORF">PF008_g8721</name>
    <name evidence="2" type="ORF">PF009_g7236</name>
    <name evidence="3" type="ORF">PF011_g8165</name>
</gene>
<evidence type="ECO:0000313" key="4">
    <source>
        <dbReference type="EMBL" id="KAE9125569.1"/>
    </source>
</evidence>
<dbReference type="Gene3D" id="3.40.50.150">
    <property type="entry name" value="Vaccinia Virus protein VP39"/>
    <property type="match status" value="1"/>
</dbReference>
<dbReference type="Proteomes" id="UP000429523">
    <property type="component" value="Unassembled WGS sequence"/>
</dbReference>
<sequence>MASIWRRPGVLLGGAALYAGVSFATYVTLYDPQKSGANAAAPRVDDARRLQVFDANATQYDREVDWDERLTGISLMRRFLLRRARGRVLEVAAGTGRNLTFYPPDAHVVLTDFSRGMLDQVPTTQRLQVASCELRVMRADELAFADGQFDTVVDTFGLCSMDDSTRALREMQRVCKKDGGRILLLEHGRSSYAWLSGLLDKFADLHAQKWGCHWNRDILALVEQAGLEVETVQRFHFGTTYYIVAKPGRGAADEEEEKETEEN</sequence>
<dbReference type="EMBL" id="QXGE01000381">
    <property type="protein sequence ID" value="KAE9314135.1"/>
    <property type="molecule type" value="Genomic_DNA"/>
</dbReference>
<dbReference type="Proteomes" id="UP000476176">
    <property type="component" value="Unassembled WGS sequence"/>
</dbReference>
<evidence type="ECO:0000313" key="9">
    <source>
        <dbReference type="EMBL" id="KAE9314135.1"/>
    </source>
</evidence>
<dbReference type="Proteomes" id="UP000441208">
    <property type="component" value="Unassembled WGS sequence"/>
</dbReference>
<dbReference type="EMBL" id="QXGA01000384">
    <property type="protein sequence ID" value="KAE9146824.1"/>
    <property type="molecule type" value="Genomic_DNA"/>
</dbReference>
<evidence type="ECO:0000313" key="13">
    <source>
        <dbReference type="Proteomes" id="UP000437068"/>
    </source>
</evidence>
<evidence type="ECO:0000313" key="3">
    <source>
        <dbReference type="EMBL" id="KAE9014201.1"/>
    </source>
</evidence>
<dbReference type="Proteomes" id="UP000440732">
    <property type="component" value="Unassembled WGS sequence"/>
</dbReference>
<proteinExistence type="predicted"/>
<dbReference type="PANTHER" id="PTHR42912:SF80">
    <property type="entry name" value="METHYLTRANSFERASE DOMAIN-CONTAINING PROTEIN"/>
    <property type="match status" value="1"/>
</dbReference>
<evidence type="ECO:0000313" key="17">
    <source>
        <dbReference type="Proteomes" id="UP000460718"/>
    </source>
</evidence>
<dbReference type="InterPro" id="IPR041698">
    <property type="entry name" value="Methyltransf_25"/>
</dbReference>
<protein>
    <recommendedName>
        <fullName evidence="1">Methyltransferase domain-containing protein</fullName>
    </recommendedName>
</protein>
<evidence type="ECO:0000259" key="1">
    <source>
        <dbReference type="Pfam" id="PF13649"/>
    </source>
</evidence>
<evidence type="ECO:0000313" key="6">
    <source>
        <dbReference type="EMBL" id="KAE9216857.1"/>
    </source>
</evidence>
<dbReference type="EMBL" id="QXFZ01000232">
    <property type="protein sequence ID" value="KAE9125569.1"/>
    <property type="molecule type" value="Genomic_DNA"/>
</dbReference>
<dbReference type="InterPro" id="IPR050508">
    <property type="entry name" value="Methyltransf_Superfamily"/>
</dbReference>
<evidence type="ECO:0000313" key="8">
    <source>
        <dbReference type="EMBL" id="KAE9250173.1"/>
    </source>
</evidence>
<evidence type="ECO:0000313" key="18">
    <source>
        <dbReference type="Proteomes" id="UP000476176"/>
    </source>
</evidence>
<evidence type="ECO:0000313" key="2">
    <source>
        <dbReference type="EMBL" id="KAE8943025.1"/>
    </source>
</evidence>
<evidence type="ECO:0000313" key="11">
    <source>
        <dbReference type="Proteomes" id="UP000429523"/>
    </source>
</evidence>
<accession>A0A6A3FB33</accession>